<accession>W2XW33</accession>
<feature type="transmembrane region" description="Helical" evidence="1">
    <location>
        <begin position="20"/>
        <end position="49"/>
    </location>
</feature>
<dbReference type="Proteomes" id="UP000018958">
    <property type="component" value="Unassembled WGS sequence"/>
</dbReference>
<evidence type="ECO:0000256" key="1">
    <source>
        <dbReference type="SAM" id="Phobius"/>
    </source>
</evidence>
<name>W2XW33_PHYNI</name>
<dbReference type="Gene3D" id="3.80.10.10">
    <property type="entry name" value="Ribonuclease Inhibitor"/>
    <property type="match status" value="1"/>
</dbReference>
<keyword evidence="1" id="KW-0472">Membrane</keyword>
<protein>
    <submittedName>
        <fullName evidence="2">Uncharacterized protein</fullName>
    </submittedName>
</protein>
<proteinExistence type="predicted"/>
<feature type="transmembrane region" description="Helical" evidence="1">
    <location>
        <begin position="186"/>
        <end position="206"/>
    </location>
</feature>
<dbReference type="OrthoDB" id="1053178at2759"/>
<evidence type="ECO:0000313" key="3">
    <source>
        <dbReference type="Proteomes" id="UP000018958"/>
    </source>
</evidence>
<comment type="caution">
    <text evidence="2">The sequence shown here is derived from an EMBL/GenBank/DDBJ whole genome shotgun (WGS) entry which is preliminary data.</text>
</comment>
<organism evidence="2 3">
    <name type="scientific">Phytophthora nicotianae CJ01A1</name>
    <dbReference type="NCBI Taxonomy" id="1317063"/>
    <lineage>
        <taxon>Eukaryota</taxon>
        <taxon>Sar</taxon>
        <taxon>Stramenopiles</taxon>
        <taxon>Oomycota</taxon>
        <taxon>Peronosporomycetes</taxon>
        <taxon>Peronosporales</taxon>
        <taxon>Peronosporaceae</taxon>
        <taxon>Phytophthora</taxon>
    </lineage>
</organism>
<keyword evidence="1" id="KW-1133">Transmembrane helix</keyword>
<reference evidence="2 3" key="1">
    <citation type="submission" date="2013-11" db="EMBL/GenBank/DDBJ databases">
        <title>The Genome Sequence of Phytophthora parasitica CJ01A1.</title>
        <authorList>
            <consortium name="The Broad Institute Genomics Platform"/>
            <person name="Russ C."/>
            <person name="Tyler B."/>
            <person name="Panabieres F."/>
            <person name="Shan W."/>
            <person name="Tripathy S."/>
            <person name="Grunwald N."/>
            <person name="Machado M."/>
            <person name="Johnson C.S."/>
            <person name="Walker B."/>
            <person name="Young S.K."/>
            <person name="Zeng Q."/>
            <person name="Gargeya S."/>
            <person name="Fitzgerald M."/>
            <person name="Haas B."/>
            <person name="Abouelleil A."/>
            <person name="Allen A.W."/>
            <person name="Alvarado L."/>
            <person name="Arachchi H.M."/>
            <person name="Berlin A.M."/>
            <person name="Chapman S.B."/>
            <person name="Gainer-Dewar J."/>
            <person name="Goldberg J."/>
            <person name="Griggs A."/>
            <person name="Gujja S."/>
            <person name="Hansen M."/>
            <person name="Howarth C."/>
            <person name="Imamovic A."/>
            <person name="Ireland A."/>
            <person name="Larimer J."/>
            <person name="McCowan C."/>
            <person name="Murphy C."/>
            <person name="Pearson M."/>
            <person name="Poon T.W."/>
            <person name="Priest M."/>
            <person name="Roberts A."/>
            <person name="Saif S."/>
            <person name="Shea T."/>
            <person name="Sisk P."/>
            <person name="Sykes S."/>
            <person name="Wortman J."/>
            <person name="Nusbaum C."/>
            <person name="Birren B."/>
        </authorList>
    </citation>
    <scope>NUCLEOTIDE SEQUENCE [LARGE SCALE GENOMIC DNA]</scope>
    <source>
        <strain evidence="2 3">CJ01A1</strain>
    </source>
</reference>
<keyword evidence="1" id="KW-0812">Transmembrane</keyword>
<dbReference type="AlphaFoldDB" id="W2XW33"/>
<evidence type="ECO:0000313" key="2">
    <source>
        <dbReference type="EMBL" id="ETP27085.1"/>
    </source>
</evidence>
<dbReference type="InterPro" id="IPR032675">
    <property type="entry name" value="LRR_dom_sf"/>
</dbReference>
<gene>
    <name evidence="2" type="ORF">F441_00355</name>
</gene>
<feature type="transmembrane region" description="Helical" evidence="1">
    <location>
        <begin position="367"/>
        <end position="386"/>
    </location>
</feature>
<dbReference type="SUPFAM" id="SSF52058">
    <property type="entry name" value="L domain-like"/>
    <property type="match status" value="1"/>
</dbReference>
<sequence length="713" mass="80080">MSRLTPSLVSSEVVKLSYWVFAAWWLIILGIHILTGVYTALYAYCYYVLKDTYLNSYLDSYQIGMPQPYHRTISAVHASMSAIHGVCIVLMLGGSIWQRSLAFTPWSSCNAGAKTEVEQTSRTRSLLVESFSKAYVKVTDRHGLFGVNGNHFHVLLVFREVIETVLQTVQAYRMSMLLPRTSLNRFYVVLLAVNCWSSVIVYSVLFKGDEARKRFMCIVLDCTLDLMTCMGVELMILLSYASDYVVEIRGFWGFLWQYDKWAARALNEFRMVVVVSWSDLISRAFFSFGLFLTTTNMKELLEYSPRRSNRVAKCTDELAKVHEADLPGANSSLNTDKVVSVMPKLRLVLSRNNTSLRSHIRRHMLRTVHLLFAAWGLAVLGLHIQASVQPSLPQCLMQVRPWAASRPSCYLVGIDCHTLAISGTMNEVEGKFSEFDGTTVVQLRISHCPNLEMPDSISEFHGLHGIKVYNSTILDWGESAAITGANHPELTSLYIVRTNMTDGMLPAGFQSVDFPQNLYDIEFCVTNLNALPDDIDTKWHTSSILIMEYSQLLTVPSVVLRLEPIHLSVTGNPITEIPPEVFELPGLVDLGIGGMNLDELPRDVTAVSPTLLWIRLGYTNISFFWSWTDQVVAMGSLITATNTPYCQDFERIQSGAADTFSVSPSPEYSSVLMDPSEVNLEVILTAVYCGEMDLSMYFLLVDDYYLAISTPPT</sequence>
<feature type="transmembrane region" description="Helical" evidence="1">
    <location>
        <begin position="75"/>
        <end position="97"/>
    </location>
</feature>
<dbReference type="EMBL" id="ANIX01000082">
    <property type="protein sequence ID" value="ETP27085.1"/>
    <property type="molecule type" value="Genomic_DNA"/>
</dbReference>